<keyword evidence="2" id="KW-0732">Signal</keyword>
<sequence length="329" mass="36531">MAPIFLFLSLILVRVTVSQVKLLTYASFPIDGKTDETQGPGSEAASEPRSEKFNLEKVREFEKMYKFCKEHMDLAKSSTNFAEICEYLICFVDENDPDCSVPVLDTDGPSETTLAAFNCANNPYDPGCWITTSSTTEGPGSSKTPTTIDPCIWNPWYPSCRSSITTEEPDEVKDTTATVNNCVINPYDPGCWNRTTKATTGEPKGTTTQTREPEIETTTDKDRVATTDEVDVNCPEEYEWFCEGIRGLANPVLNGTKVSSSSEHDVTTGETIPERVDETTTEPSSEPETTPEPGTVDICYYIPEVCNKKHKKHIIVPKSLLKTFLKLKK</sequence>
<evidence type="ECO:0000256" key="2">
    <source>
        <dbReference type="SAM" id="SignalP"/>
    </source>
</evidence>
<dbReference type="AlphaFoldDB" id="A0A2A2LBY4"/>
<feature type="region of interest" description="Disordered" evidence="1">
    <location>
        <begin position="194"/>
        <end position="219"/>
    </location>
</feature>
<feature type="region of interest" description="Disordered" evidence="1">
    <location>
        <begin position="256"/>
        <end position="294"/>
    </location>
</feature>
<proteinExistence type="predicted"/>
<name>A0A2A2LBY4_9BILA</name>
<dbReference type="Proteomes" id="UP000218231">
    <property type="component" value="Unassembled WGS sequence"/>
</dbReference>
<evidence type="ECO:0000313" key="3">
    <source>
        <dbReference type="EMBL" id="PAV83680.1"/>
    </source>
</evidence>
<feature type="compositionally biased region" description="Basic and acidic residues" evidence="1">
    <location>
        <begin position="262"/>
        <end position="278"/>
    </location>
</feature>
<feature type="chain" id="PRO_5012516750" description="G-protein coupled receptors family 2 profile 1 domain-containing protein" evidence="2">
    <location>
        <begin position="19"/>
        <end position="329"/>
    </location>
</feature>
<comment type="caution">
    <text evidence="3">The sequence shown here is derived from an EMBL/GenBank/DDBJ whole genome shotgun (WGS) entry which is preliminary data.</text>
</comment>
<accession>A0A2A2LBY4</accession>
<evidence type="ECO:0000256" key="1">
    <source>
        <dbReference type="SAM" id="MobiDB-lite"/>
    </source>
</evidence>
<feature type="compositionally biased region" description="Low complexity" evidence="1">
    <location>
        <begin position="195"/>
        <end position="210"/>
    </location>
</feature>
<feature type="signal peptide" evidence="2">
    <location>
        <begin position="1"/>
        <end position="18"/>
    </location>
</feature>
<feature type="compositionally biased region" description="Low complexity" evidence="1">
    <location>
        <begin position="281"/>
        <end position="293"/>
    </location>
</feature>
<protein>
    <recommendedName>
        <fullName evidence="5">G-protein coupled receptors family 2 profile 1 domain-containing protein</fullName>
    </recommendedName>
</protein>
<reference evidence="3 4" key="1">
    <citation type="journal article" date="2017" name="Curr. Biol.">
        <title>Genome architecture and evolution of a unichromosomal asexual nematode.</title>
        <authorList>
            <person name="Fradin H."/>
            <person name="Zegar C."/>
            <person name="Gutwein M."/>
            <person name="Lucas J."/>
            <person name="Kovtun M."/>
            <person name="Corcoran D."/>
            <person name="Baugh L.R."/>
            <person name="Kiontke K."/>
            <person name="Gunsalus K."/>
            <person name="Fitch D.H."/>
            <person name="Piano F."/>
        </authorList>
    </citation>
    <scope>NUCLEOTIDE SEQUENCE [LARGE SCALE GENOMIC DNA]</scope>
    <source>
        <strain evidence="3">PF1309</strain>
    </source>
</reference>
<keyword evidence="4" id="KW-1185">Reference proteome</keyword>
<gene>
    <name evidence="3" type="ORF">WR25_21698</name>
</gene>
<dbReference type="EMBL" id="LIAE01006940">
    <property type="protein sequence ID" value="PAV83680.1"/>
    <property type="molecule type" value="Genomic_DNA"/>
</dbReference>
<organism evidence="3 4">
    <name type="scientific">Diploscapter pachys</name>
    <dbReference type="NCBI Taxonomy" id="2018661"/>
    <lineage>
        <taxon>Eukaryota</taxon>
        <taxon>Metazoa</taxon>
        <taxon>Ecdysozoa</taxon>
        <taxon>Nematoda</taxon>
        <taxon>Chromadorea</taxon>
        <taxon>Rhabditida</taxon>
        <taxon>Rhabditina</taxon>
        <taxon>Rhabditomorpha</taxon>
        <taxon>Rhabditoidea</taxon>
        <taxon>Rhabditidae</taxon>
        <taxon>Diploscapter</taxon>
    </lineage>
</organism>
<evidence type="ECO:0008006" key="5">
    <source>
        <dbReference type="Google" id="ProtNLM"/>
    </source>
</evidence>
<evidence type="ECO:0000313" key="4">
    <source>
        <dbReference type="Proteomes" id="UP000218231"/>
    </source>
</evidence>